<dbReference type="EMBL" id="RJUG01000003">
    <property type="protein sequence ID" value="ROI09210.1"/>
    <property type="molecule type" value="Genomic_DNA"/>
</dbReference>
<dbReference type="GO" id="GO:0016740">
    <property type="term" value="F:transferase activity"/>
    <property type="evidence" value="ECO:0007669"/>
    <property type="project" value="UniProtKB-KW"/>
</dbReference>
<organism evidence="2 3">
    <name type="scientific">Kaistella daneshvariae</name>
    <dbReference type="NCBI Taxonomy" id="2487074"/>
    <lineage>
        <taxon>Bacteria</taxon>
        <taxon>Pseudomonadati</taxon>
        <taxon>Bacteroidota</taxon>
        <taxon>Flavobacteriia</taxon>
        <taxon>Flavobacteriales</taxon>
        <taxon>Weeksellaceae</taxon>
        <taxon>Chryseobacterium group</taxon>
        <taxon>Kaistella</taxon>
    </lineage>
</organism>
<gene>
    <name evidence="2" type="ORF">EGI11_07300</name>
</gene>
<reference evidence="3" key="1">
    <citation type="submission" date="2018-11" db="EMBL/GenBank/DDBJ databases">
        <title>Proposal to divide the Flavobacteriaceae and reorganize its genera based on Amino Acid Identity values calculated from whole genome sequences.</title>
        <authorList>
            <person name="Nicholson A.C."/>
            <person name="Gulvik C.A."/>
            <person name="Whitney A.M."/>
            <person name="Humrighouse B.W."/>
            <person name="Bell M."/>
            <person name="Holmes B."/>
            <person name="Steigerwalt A."/>
            <person name="Villarma A."/>
            <person name="Sheth M."/>
            <person name="Batra D."/>
            <person name="Pryor J."/>
            <person name="Bernardet J.-F."/>
            <person name="Hugo C."/>
            <person name="Kampfer P."/>
            <person name="Newman J."/>
            <person name="Mcquiston J.R."/>
        </authorList>
    </citation>
    <scope>NUCLEOTIDE SEQUENCE [LARGE SCALE GENOMIC DNA]</scope>
    <source>
        <strain evidence="3">H3056</strain>
    </source>
</reference>
<proteinExistence type="predicted"/>
<comment type="caution">
    <text evidence="2">The sequence shown here is derived from an EMBL/GenBank/DDBJ whole genome shotgun (WGS) entry which is preliminary data.</text>
</comment>
<dbReference type="PANTHER" id="PTHR33933">
    <property type="entry name" value="NUCLEOTIDYLTRANSFERASE"/>
    <property type="match status" value="1"/>
</dbReference>
<dbReference type="Pfam" id="PF18765">
    <property type="entry name" value="Polbeta"/>
    <property type="match status" value="1"/>
</dbReference>
<dbReference type="OrthoDB" id="603587at2"/>
<dbReference type="CDD" id="cd05403">
    <property type="entry name" value="NT_KNTase_like"/>
    <property type="match status" value="1"/>
</dbReference>
<protein>
    <submittedName>
        <fullName evidence="2">Nucleotidyltransferase domain-containing protein</fullName>
    </submittedName>
</protein>
<accession>A0A3N0WVW0</accession>
<evidence type="ECO:0000313" key="2">
    <source>
        <dbReference type="EMBL" id="ROI09210.1"/>
    </source>
</evidence>
<dbReference type="PANTHER" id="PTHR33933:SF1">
    <property type="entry name" value="PROTEIN ADENYLYLTRANSFERASE MNTA-RELATED"/>
    <property type="match status" value="1"/>
</dbReference>
<feature type="domain" description="Polymerase beta nucleotidyltransferase" evidence="1">
    <location>
        <begin position="22"/>
        <end position="111"/>
    </location>
</feature>
<sequence>MEHQEIWLNEEKFGLSKKEILKINSVFEKFPQVQKVVIFGSRVKGNYKKYSDIDLTLIGENISQKTLYNIQLSLDDLYLPYVFDINIKEKITNSEFVDHIERVGLVFYQNNQ</sequence>
<reference evidence="3" key="2">
    <citation type="submission" date="2018-11" db="EMBL/GenBank/DDBJ databases">
        <title>Proposal to divide the Flavobacteriaceae and reorganize its genera based on Amino Acid Identity values calculated from whole genome sequences.</title>
        <authorList>
            <person name="Nicholson A.C."/>
            <person name="Gulvik C.A."/>
            <person name="Whitney A.M."/>
            <person name="Humrighouse B.W."/>
            <person name="Bell M."/>
            <person name="Holmens B."/>
            <person name="Steigerwalt A."/>
            <person name="Villarma A."/>
            <person name="Sheth M."/>
            <person name="Batra D."/>
            <person name="Pryor J."/>
            <person name="Bernardet J.-F."/>
            <person name="Hugo C."/>
            <person name="Kampfer P."/>
            <person name="Newman J."/>
            <person name="Mcquiston J.R."/>
        </authorList>
    </citation>
    <scope>NUCLEOTIDE SEQUENCE [LARGE SCALE GENOMIC DNA]</scope>
    <source>
        <strain evidence="3">H3056</strain>
    </source>
</reference>
<dbReference type="RefSeq" id="WP_123265791.1">
    <property type="nucleotide sequence ID" value="NZ_RJUG01000003.1"/>
</dbReference>
<keyword evidence="2" id="KW-0808">Transferase</keyword>
<dbReference type="InterPro" id="IPR043519">
    <property type="entry name" value="NT_sf"/>
</dbReference>
<dbReference type="SUPFAM" id="SSF81301">
    <property type="entry name" value="Nucleotidyltransferase"/>
    <property type="match status" value="1"/>
</dbReference>
<evidence type="ECO:0000259" key="1">
    <source>
        <dbReference type="Pfam" id="PF18765"/>
    </source>
</evidence>
<dbReference type="Proteomes" id="UP000270224">
    <property type="component" value="Unassembled WGS sequence"/>
</dbReference>
<evidence type="ECO:0000313" key="3">
    <source>
        <dbReference type="Proteomes" id="UP000270224"/>
    </source>
</evidence>
<dbReference type="InterPro" id="IPR052548">
    <property type="entry name" value="Type_VII_TA_antitoxin"/>
</dbReference>
<dbReference type="AlphaFoldDB" id="A0A3N0WVW0"/>
<dbReference type="InterPro" id="IPR041633">
    <property type="entry name" value="Polbeta"/>
</dbReference>
<dbReference type="Gene3D" id="3.30.460.10">
    <property type="entry name" value="Beta Polymerase, domain 2"/>
    <property type="match status" value="1"/>
</dbReference>
<name>A0A3N0WVW0_9FLAO</name>